<dbReference type="AlphaFoldDB" id="A0A7J7YME6"/>
<gene>
    <name evidence="1" type="ORF">mPipKuh1_010128</name>
</gene>
<dbReference type="EMBL" id="JACAGB010000005">
    <property type="protein sequence ID" value="KAF6363131.1"/>
    <property type="molecule type" value="Genomic_DNA"/>
</dbReference>
<organism evidence="1 2">
    <name type="scientific">Pipistrellus kuhlii</name>
    <name type="common">Kuhl's pipistrelle</name>
    <dbReference type="NCBI Taxonomy" id="59472"/>
    <lineage>
        <taxon>Eukaryota</taxon>
        <taxon>Metazoa</taxon>
        <taxon>Chordata</taxon>
        <taxon>Craniata</taxon>
        <taxon>Vertebrata</taxon>
        <taxon>Euteleostomi</taxon>
        <taxon>Mammalia</taxon>
        <taxon>Eutheria</taxon>
        <taxon>Laurasiatheria</taxon>
        <taxon>Chiroptera</taxon>
        <taxon>Yangochiroptera</taxon>
        <taxon>Vespertilionidae</taxon>
        <taxon>Pipistrellus</taxon>
    </lineage>
</organism>
<keyword evidence="2" id="KW-1185">Reference proteome</keyword>
<reference evidence="1 2" key="1">
    <citation type="journal article" date="2020" name="Nature">
        <title>Six reference-quality genomes reveal evolution of bat adaptations.</title>
        <authorList>
            <person name="Jebb D."/>
            <person name="Huang Z."/>
            <person name="Pippel M."/>
            <person name="Hughes G.M."/>
            <person name="Lavrichenko K."/>
            <person name="Devanna P."/>
            <person name="Winkler S."/>
            <person name="Jermiin L.S."/>
            <person name="Skirmuntt E.C."/>
            <person name="Katzourakis A."/>
            <person name="Burkitt-Gray L."/>
            <person name="Ray D.A."/>
            <person name="Sullivan K.A.M."/>
            <person name="Roscito J.G."/>
            <person name="Kirilenko B.M."/>
            <person name="Davalos L.M."/>
            <person name="Corthals A.P."/>
            <person name="Power M.L."/>
            <person name="Jones G."/>
            <person name="Ransome R.D."/>
            <person name="Dechmann D.K.N."/>
            <person name="Locatelli A.G."/>
            <person name="Puechmaille S.J."/>
            <person name="Fedrigo O."/>
            <person name="Jarvis E.D."/>
            <person name="Hiller M."/>
            <person name="Vernes S.C."/>
            <person name="Myers E.W."/>
            <person name="Teeling E.C."/>
        </authorList>
    </citation>
    <scope>NUCLEOTIDE SEQUENCE [LARGE SCALE GENOMIC DNA]</scope>
    <source>
        <strain evidence="1">MPipKuh1</strain>
        <tissue evidence="1">Flight muscle</tissue>
    </source>
</reference>
<comment type="caution">
    <text evidence="1">The sequence shown here is derived from an EMBL/GenBank/DDBJ whole genome shotgun (WGS) entry which is preliminary data.</text>
</comment>
<accession>A0A7J7YME6</accession>
<proteinExistence type="predicted"/>
<dbReference type="Proteomes" id="UP000558488">
    <property type="component" value="Unassembled WGS sequence"/>
</dbReference>
<evidence type="ECO:0000313" key="1">
    <source>
        <dbReference type="EMBL" id="KAF6363131.1"/>
    </source>
</evidence>
<evidence type="ECO:0000313" key="2">
    <source>
        <dbReference type="Proteomes" id="UP000558488"/>
    </source>
</evidence>
<protein>
    <submittedName>
        <fullName evidence="1">Uncharacterized protein</fullName>
    </submittedName>
</protein>
<name>A0A7J7YME6_PIPKU</name>
<sequence>MSAEEGTTLAATGFFEAPVKSNTTKQTLMGKQVAVKNIDKTQRNLTFRNYLMKRGNGSCDKMIHLVIAGGKILLYSPKKGTGIRNILIRLQHPGFTIHHSPAQLLFTEDPLAWKDEMKIMSIFEDAF</sequence>